<name>M7BQK3_CHEMY</name>
<protein>
    <submittedName>
        <fullName evidence="1">Uncharacterized protein</fullName>
    </submittedName>
</protein>
<proteinExistence type="predicted"/>
<keyword evidence="2" id="KW-1185">Reference proteome</keyword>
<evidence type="ECO:0000313" key="1">
    <source>
        <dbReference type="EMBL" id="EMP40196.1"/>
    </source>
</evidence>
<evidence type="ECO:0000313" key="2">
    <source>
        <dbReference type="Proteomes" id="UP000031443"/>
    </source>
</evidence>
<sequence>MHSNAWGEPSCSVLGWGWTIPIRSATSSLQSSPEVVNAPLFLTPRLWTVSQKCKRGTFQRRTGESSWGIHSLALQSGWTGFRDRAAAGRSEECVGDRQKDASSLFEFLGLTTSKKCSTLSVSAAVNGTGQKEQEEYTIEKPSMDDMLEATTDVRSNQCYSPWKAEVP</sequence>
<dbReference type="AlphaFoldDB" id="M7BQK3"/>
<gene>
    <name evidence="1" type="ORF">UY3_02598</name>
</gene>
<accession>M7BQK3</accession>
<organism evidence="1 2">
    <name type="scientific">Chelonia mydas</name>
    <name type="common">Green sea-turtle</name>
    <name type="synonym">Chelonia agassizi</name>
    <dbReference type="NCBI Taxonomy" id="8469"/>
    <lineage>
        <taxon>Eukaryota</taxon>
        <taxon>Metazoa</taxon>
        <taxon>Chordata</taxon>
        <taxon>Craniata</taxon>
        <taxon>Vertebrata</taxon>
        <taxon>Euteleostomi</taxon>
        <taxon>Archelosauria</taxon>
        <taxon>Testudinata</taxon>
        <taxon>Testudines</taxon>
        <taxon>Cryptodira</taxon>
        <taxon>Durocryptodira</taxon>
        <taxon>Americhelydia</taxon>
        <taxon>Chelonioidea</taxon>
        <taxon>Cheloniidae</taxon>
        <taxon>Chelonia</taxon>
    </lineage>
</organism>
<dbReference type="Proteomes" id="UP000031443">
    <property type="component" value="Unassembled WGS sequence"/>
</dbReference>
<dbReference type="EMBL" id="KB514364">
    <property type="protein sequence ID" value="EMP40196.1"/>
    <property type="molecule type" value="Genomic_DNA"/>
</dbReference>
<reference evidence="2" key="1">
    <citation type="journal article" date="2013" name="Nat. Genet.">
        <title>The draft genomes of soft-shell turtle and green sea turtle yield insights into the development and evolution of the turtle-specific body plan.</title>
        <authorList>
            <person name="Wang Z."/>
            <person name="Pascual-Anaya J."/>
            <person name="Zadissa A."/>
            <person name="Li W."/>
            <person name="Niimura Y."/>
            <person name="Huang Z."/>
            <person name="Li C."/>
            <person name="White S."/>
            <person name="Xiong Z."/>
            <person name="Fang D."/>
            <person name="Wang B."/>
            <person name="Ming Y."/>
            <person name="Chen Y."/>
            <person name="Zheng Y."/>
            <person name="Kuraku S."/>
            <person name="Pignatelli M."/>
            <person name="Herrero J."/>
            <person name="Beal K."/>
            <person name="Nozawa M."/>
            <person name="Li Q."/>
            <person name="Wang J."/>
            <person name="Zhang H."/>
            <person name="Yu L."/>
            <person name="Shigenobu S."/>
            <person name="Wang J."/>
            <person name="Liu J."/>
            <person name="Flicek P."/>
            <person name="Searle S."/>
            <person name="Wang J."/>
            <person name="Kuratani S."/>
            <person name="Yin Y."/>
            <person name="Aken B."/>
            <person name="Zhang G."/>
            <person name="Irie N."/>
        </authorList>
    </citation>
    <scope>NUCLEOTIDE SEQUENCE [LARGE SCALE GENOMIC DNA]</scope>
</reference>